<dbReference type="Pfam" id="PF08545">
    <property type="entry name" value="ACP_syn_III"/>
    <property type="match status" value="1"/>
</dbReference>
<keyword evidence="1" id="KW-0808">Transferase</keyword>
<dbReference type="PATRIC" id="fig|867902.3.peg.141"/>
<dbReference type="GO" id="GO:0044550">
    <property type="term" value="P:secondary metabolite biosynthetic process"/>
    <property type="evidence" value="ECO:0007669"/>
    <property type="project" value="TreeGrafter"/>
</dbReference>
<dbReference type="CDD" id="cd00830">
    <property type="entry name" value="KAS_III"/>
    <property type="match status" value="1"/>
</dbReference>
<evidence type="ECO:0000313" key="5">
    <source>
        <dbReference type="EMBL" id="AFL96364.1"/>
    </source>
</evidence>
<dbReference type="GeneID" id="97256914"/>
<dbReference type="PANTHER" id="PTHR34069">
    <property type="entry name" value="3-OXOACYL-[ACYL-CARRIER-PROTEIN] SYNTHASE 3"/>
    <property type="match status" value="1"/>
</dbReference>
<protein>
    <submittedName>
        <fullName evidence="5">3-oxoacyl-(Acyl-carrier-protein) synthase III</fullName>
    </submittedName>
</protein>
<evidence type="ECO:0000259" key="3">
    <source>
        <dbReference type="Pfam" id="PF08541"/>
    </source>
</evidence>
<dbReference type="Gene3D" id="3.40.47.10">
    <property type="match status" value="2"/>
</dbReference>
<dbReference type="Proteomes" id="UP000006051">
    <property type="component" value="Chromosome"/>
</dbReference>
<dbReference type="AlphaFoldDB" id="I3ZXD0"/>
<feature type="domain" description="Beta-ketoacyl-[acyl-carrier-protein] synthase III N-terminal" evidence="4">
    <location>
        <begin position="130"/>
        <end position="195"/>
    </location>
</feature>
<dbReference type="GO" id="GO:0006633">
    <property type="term" value="P:fatty acid biosynthetic process"/>
    <property type="evidence" value="ECO:0007669"/>
    <property type="project" value="InterPro"/>
</dbReference>
<dbReference type="InterPro" id="IPR013751">
    <property type="entry name" value="ACP_syn_III_N"/>
</dbReference>
<accession>I3ZXD0</accession>
<keyword evidence="6" id="KW-1185">Reference proteome</keyword>
<name>I3ZXD0_ORNRL</name>
<dbReference type="RefSeq" id="WP_014789994.1">
    <property type="nucleotide sequence ID" value="NC_018016.1"/>
</dbReference>
<evidence type="ECO:0000313" key="6">
    <source>
        <dbReference type="Proteomes" id="UP000006051"/>
    </source>
</evidence>
<dbReference type="PANTHER" id="PTHR34069:SF2">
    <property type="entry name" value="BETA-KETOACYL-[ACYL-CARRIER-PROTEIN] SYNTHASE III"/>
    <property type="match status" value="1"/>
</dbReference>
<gene>
    <name evidence="5" type="ordered locus">Ornrh_0140</name>
</gene>
<sequence length="356" mass="39477">MLNAIIKGSGHYLPENIVKNSDFLSHEFYDEKGERILKSNEETIQKFKEITEIEERRYANPEMKNSEMATIAGKRALEDANLDPEQLDYIIVASNYGDIEKSCQTADFMPSMSTRVKHLLGIKNLKCRPYDMIFGCPGWIEAMIMATQFIQAGLAKNILVIGSDMVSRAIDPHDRTALIFSDGAGAVVLSAEESDEPKGVLGYGTYNYAQDEISYLMSGPSLKASCKDYTKSVSMKGRKVYEFALRNVPQAIKDVIDASGSDIGEIKKVLLHQANAKMDHAMVARLFKLYKAEAPEDVAPMTVQKFGNSSVATVPTMFDLIQKKELGTHEFKSNDKIIFASVGAGMNINAIIYKVP</sequence>
<dbReference type="STRING" id="867902.Ornrh_0140"/>
<keyword evidence="2" id="KW-0012">Acyltransferase</keyword>
<dbReference type="HOGENOM" id="CLU_039592_4_1_10"/>
<evidence type="ECO:0000259" key="4">
    <source>
        <dbReference type="Pfam" id="PF08545"/>
    </source>
</evidence>
<reference evidence="5 6" key="1">
    <citation type="submission" date="2012-06" db="EMBL/GenBank/DDBJ databases">
        <title>The complete genome of Ornithobacterium rhinotracheale DSM 15997.</title>
        <authorList>
            <consortium name="US DOE Joint Genome Institute (JGI-PGF)"/>
            <person name="Lucas S."/>
            <person name="Copeland A."/>
            <person name="Lapidus A."/>
            <person name="Goodwin L."/>
            <person name="Pitluck S."/>
            <person name="Peters L."/>
            <person name="Mikhailova N."/>
            <person name="Teshima H."/>
            <person name="Kyrpides N."/>
            <person name="Mavromatis K."/>
            <person name="Pagani I."/>
            <person name="Ivanova N."/>
            <person name="Ovchinnikova G."/>
            <person name="Zeytun A."/>
            <person name="Detter J.C."/>
            <person name="Han C."/>
            <person name="Land M."/>
            <person name="Hauser L."/>
            <person name="Markowitz V."/>
            <person name="Cheng J.-F."/>
            <person name="Hugenholtz P."/>
            <person name="Woyke T."/>
            <person name="Wu D."/>
            <person name="Lang E."/>
            <person name="Kopitz M."/>
            <person name="Brambilla E."/>
            <person name="Klenk H.-P."/>
            <person name="Eisen J.A."/>
        </authorList>
    </citation>
    <scope>NUCLEOTIDE SEQUENCE [LARGE SCALE GENOMIC DNA]</scope>
    <source>
        <strain evidence="6">ATCC 51463 / DSM 15997 / CCUG 23171 / LMG 9086</strain>
    </source>
</reference>
<feature type="domain" description="Beta-ketoacyl-[acyl-carrier-protein] synthase III C-terminal" evidence="3">
    <location>
        <begin position="257"/>
        <end position="354"/>
    </location>
</feature>
<dbReference type="InterPro" id="IPR016039">
    <property type="entry name" value="Thiolase-like"/>
</dbReference>
<dbReference type="eggNOG" id="COG0332">
    <property type="taxonomic scope" value="Bacteria"/>
</dbReference>
<proteinExistence type="predicted"/>
<dbReference type="GeneID" id="71568420"/>
<dbReference type="InterPro" id="IPR013747">
    <property type="entry name" value="ACP_syn_III_C"/>
</dbReference>
<dbReference type="KEGG" id="orh:Ornrh_0140"/>
<dbReference type="Pfam" id="PF08541">
    <property type="entry name" value="ACP_syn_III_C"/>
    <property type="match status" value="1"/>
</dbReference>
<dbReference type="EMBL" id="CP003283">
    <property type="protein sequence ID" value="AFL96364.1"/>
    <property type="molecule type" value="Genomic_DNA"/>
</dbReference>
<organism evidence="5 6">
    <name type="scientific">Ornithobacterium rhinotracheale (strain ATCC 51463 / DSM 15997 / CCUG 23171 / CIP 104009 / LMG 9086)</name>
    <dbReference type="NCBI Taxonomy" id="867902"/>
    <lineage>
        <taxon>Bacteria</taxon>
        <taxon>Pseudomonadati</taxon>
        <taxon>Bacteroidota</taxon>
        <taxon>Flavobacteriia</taxon>
        <taxon>Flavobacteriales</taxon>
        <taxon>Weeksellaceae</taxon>
        <taxon>Ornithobacterium</taxon>
    </lineage>
</organism>
<evidence type="ECO:0000256" key="1">
    <source>
        <dbReference type="ARBA" id="ARBA00022679"/>
    </source>
</evidence>
<dbReference type="SUPFAM" id="SSF53901">
    <property type="entry name" value="Thiolase-like"/>
    <property type="match status" value="1"/>
</dbReference>
<evidence type="ECO:0000256" key="2">
    <source>
        <dbReference type="ARBA" id="ARBA00023315"/>
    </source>
</evidence>
<dbReference type="GO" id="GO:0004315">
    <property type="term" value="F:3-oxoacyl-[acyl-carrier-protein] synthase activity"/>
    <property type="evidence" value="ECO:0007669"/>
    <property type="project" value="InterPro"/>
</dbReference>